<dbReference type="Proteomes" id="UP000053718">
    <property type="component" value="Unassembled WGS sequence"/>
</dbReference>
<keyword evidence="1" id="KW-0812">Transmembrane</keyword>
<evidence type="ECO:0000313" key="4">
    <source>
        <dbReference type="Proteomes" id="UP000053718"/>
    </source>
</evidence>
<feature type="transmembrane region" description="Helical" evidence="1">
    <location>
        <begin position="558"/>
        <end position="578"/>
    </location>
</feature>
<feature type="signal peptide" evidence="2">
    <location>
        <begin position="1"/>
        <end position="23"/>
    </location>
</feature>
<evidence type="ECO:0008006" key="5">
    <source>
        <dbReference type="Google" id="ProtNLM"/>
    </source>
</evidence>
<dbReference type="InterPro" id="IPR022562">
    <property type="entry name" value="DUF3466"/>
</dbReference>
<dbReference type="OrthoDB" id="6219137at2"/>
<protein>
    <recommendedName>
        <fullName evidence="5">DUF3466 family protein</fullName>
    </recommendedName>
</protein>
<sequence length="584" mass="65088">MKQFTLGVLGVAVATAMIPTTQADTYDYQQLETPETVEHLFPTALNNNRHAVVLGQFPTDLEIDLTRLQPSTLASLGIDPNDEDLDLENYELSYVQYNRLVGILRDGSSPLLENPRISYNFAGFFNGQDVTFNEFFNDTDPQTPETADSTDHYFYGLNNNDVRVGWGTAPYRYEDFTYTGGTEEQPEEITISYAQRDFTRQALWSNGITSKTYAAPEQSFLGGETVMMDISDTNYAAGFVSVALSPQSVETAENCQTAVDEGTTNRSVYVCMWQRWYSLQNSIAQNLQDFYTNNQIRTNQSIYDMAATVWQLDANGEVISSQQYGTLMDRGEEDENDFSSYAYAVNNQGVAVGQSWTYYEGIEEVGRRIKMPAIFIDGEVKAITEDPEYVWGSANDINDDNEVVGFLIKRIQGIQRYVGFIYDIDTDTLTELPGFFIGSSTFPNEINNDGLIVGSGEIEASLSTQRRRVGFIYDSRDADARFVNLNDTVDCDANLFIASADAINDNGEIAATIVKEESRTGDEGETFDLQIAKTIIMDPTGGELNACSVEDNKIERQGAATGLLGFISMLLIGGLITVRRWFRV</sequence>
<organism evidence="3 4">
    <name type="scientific">Pseudidiomarina atlantica</name>
    <dbReference type="NCBI Taxonomy" id="1517416"/>
    <lineage>
        <taxon>Bacteria</taxon>
        <taxon>Pseudomonadati</taxon>
        <taxon>Pseudomonadota</taxon>
        <taxon>Gammaproteobacteria</taxon>
        <taxon>Alteromonadales</taxon>
        <taxon>Idiomarinaceae</taxon>
        <taxon>Pseudidiomarina</taxon>
    </lineage>
</organism>
<reference evidence="3 4" key="1">
    <citation type="submission" date="2014-06" db="EMBL/GenBank/DDBJ databases">
        <title>Draft genome sequence of Idiomarina sp. MCCC 1A10513.</title>
        <authorList>
            <person name="Du J."/>
            <person name="Lai Q."/>
            <person name="Shao Z."/>
        </authorList>
    </citation>
    <scope>NUCLEOTIDE SEQUENCE [LARGE SCALE GENOMIC DNA]</scope>
    <source>
        <strain evidence="3 4">MCCC 1A10513</strain>
    </source>
</reference>
<keyword evidence="1" id="KW-1133">Transmembrane helix</keyword>
<keyword evidence="4" id="KW-1185">Reference proteome</keyword>
<gene>
    <name evidence="3" type="ORF">IDAT_01105</name>
</gene>
<accession>A0A094IPW4</accession>
<feature type="chain" id="PRO_5001899759" description="DUF3466 family protein" evidence="2">
    <location>
        <begin position="24"/>
        <end position="584"/>
    </location>
</feature>
<evidence type="ECO:0000256" key="2">
    <source>
        <dbReference type="SAM" id="SignalP"/>
    </source>
</evidence>
<name>A0A094IPW4_9GAMM</name>
<evidence type="ECO:0000256" key="1">
    <source>
        <dbReference type="SAM" id="Phobius"/>
    </source>
</evidence>
<evidence type="ECO:0000313" key="3">
    <source>
        <dbReference type="EMBL" id="KFZ29730.1"/>
    </source>
</evidence>
<comment type="caution">
    <text evidence="3">The sequence shown here is derived from an EMBL/GenBank/DDBJ whole genome shotgun (WGS) entry which is preliminary data.</text>
</comment>
<dbReference type="STRING" id="1517416.IDAT_01105"/>
<dbReference type="Pfam" id="PF11949">
    <property type="entry name" value="DUF3466"/>
    <property type="match status" value="1"/>
</dbReference>
<dbReference type="AlphaFoldDB" id="A0A094IPW4"/>
<dbReference type="eggNOG" id="COG5563">
    <property type="taxonomic scope" value="Bacteria"/>
</dbReference>
<keyword evidence="1" id="KW-0472">Membrane</keyword>
<dbReference type="EMBL" id="JPIN01000001">
    <property type="protein sequence ID" value="KFZ29730.1"/>
    <property type="molecule type" value="Genomic_DNA"/>
</dbReference>
<keyword evidence="2" id="KW-0732">Signal</keyword>
<dbReference type="RefSeq" id="WP_034729409.1">
    <property type="nucleotide sequence ID" value="NZ_JPIN01000001.1"/>
</dbReference>
<proteinExistence type="predicted"/>